<reference evidence="1 2" key="1">
    <citation type="submission" date="2017-09" db="EMBL/GenBank/DDBJ databases">
        <title>Large-scale bioinformatics analysis of Bacillus genomes uncovers conserved roles of natural products in bacterial physiology.</title>
        <authorList>
            <consortium name="Agbiome Team Llc"/>
            <person name="Bleich R.M."/>
            <person name="Grubbs K.J."/>
            <person name="Santa Maria K.C."/>
            <person name="Allen S.E."/>
            <person name="Farag S."/>
            <person name="Shank E.A."/>
            <person name="Bowers A."/>
        </authorList>
    </citation>
    <scope>NUCLEOTIDE SEQUENCE [LARGE SCALE GENOMIC DNA]</scope>
    <source>
        <strain evidence="1 2">AFS092789</strain>
    </source>
</reference>
<evidence type="ECO:0000313" key="1">
    <source>
        <dbReference type="EMBL" id="PDZ93725.1"/>
    </source>
</evidence>
<gene>
    <name evidence="1" type="ORF">CON36_37700</name>
</gene>
<sequence length="74" mass="8805">PDPADIRKQQQAITDEYNKQYQKRIDEVYNFADLFKKVQRETFKGEDLKNNLKSQVDLMRGWVKDMKSLGSRIP</sequence>
<proteinExistence type="predicted"/>
<organism evidence="1 2">
    <name type="scientific">Bacillus cereus</name>
    <dbReference type="NCBI Taxonomy" id="1396"/>
    <lineage>
        <taxon>Bacteria</taxon>
        <taxon>Bacillati</taxon>
        <taxon>Bacillota</taxon>
        <taxon>Bacilli</taxon>
        <taxon>Bacillales</taxon>
        <taxon>Bacillaceae</taxon>
        <taxon>Bacillus</taxon>
        <taxon>Bacillus cereus group</taxon>
    </lineage>
</organism>
<accession>A0A9X6XUB7</accession>
<protein>
    <submittedName>
        <fullName evidence="1">Uncharacterized protein</fullName>
    </submittedName>
</protein>
<dbReference type="Proteomes" id="UP000219922">
    <property type="component" value="Unassembled WGS sequence"/>
</dbReference>
<feature type="non-terminal residue" evidence="1">
    <location>
        <position position="74"/>
    </location>
</feature>
<dbReference type="RefSeq" id="WP_170953230.1">
    <property type="nucleotide sequence ID" value="NZ_NVMX01000509.1"/>
</dbReference>
<name>A0A9X6XUB7_BACCE</name>
<evidence type="ECO:0000313" key="2">
    <source>
        <dbReference type="Proteomes" id="UP000219922"/>
    </source>
</evidence>
<comment type="caution">
    <text evidence="1">The sequence shown here is derived from an EMBL/GenBank/DDBJ whole genome shotgun (WGS) entry which is preliminary data.</text>
</comment>
<dbReference type="AlphaFoldDB" id="A0A9X6XUB7"/>
<feature type="non-terminal residue" evidence="1">
    <location>
        <position position="1"/>
    </location>
</feature>
<dbReference type="EMBL" id="NVMX01000509">
    <property type="protein sequence ID" value="PDZ93725.1"/>
    <property type="molecule type" value="Genomic_DNA"/>
</dbReference>